<reference evidence="2" key="2">
    <citation type="submission" date="2025-08" db="UniProtKB">
        <authorList>
            <consortium name="RefSeq"/>
        </authorList>
    </citation>
    <scope>IDENTIFICATION</scope>
    <source>
        <tissue evidence="2">Leaf</tissue>
    </source>
</reference>
<dbReference type="PANTHER" id="PTHR37610:SF86">
    <property type="entry name" value="RETROTRANSPOSON COPIA-LIKE N-TERMINAL DOMAIN-CONTAINING PROTEIN"/>
    <property type="match status" value="1"/>
</dbReference>
<dbReference type="Pfam" id="PF14244">
    <property type="entry name" value="Retrotran_gag_3"/>
    <property type="match status" value="1"/>
</dbReference>
<dbReference type="PaxDb" id="4097-A0A1S3YYZ6"/>
<dbReference type="InterPro" id="IPR029472">
    <property type="entry name" value="Copia-like_N"/>
</dbReference>
<reference evidence="1" key="1">
    <citation type="journal article" date="2014" name="Nat. Commun.">
        <title>The tobacco genome sequence and its comparison with those of tomato and potato.</title>
        <authorList>
            <person name="Sierro N."/>
            <person name="Battey J.N."/>
            <person name="Ouadi S."/>
            <person name="Bakaher N."/>
            <person name="Bovet L."/>
            <person name="Willig A."/>
            <person name="Goepfert S."/>
            <person name="Peitsch M.C."/>
            <person name="Ivanov N.V."/>
        </authorList>
    </citation>
    <scope>NUCLEOTIDE SEQUENCE [LARGE SCALE GENOMIC DNA]</scope>
</reference>
<proteinExistence type="predicted"/>
<dbReference type="OMA" id="CACPESK"/>
<dbReference type="PANTHER" id="PTHR37610">
    <property type="entry name" value="CCHC-TYPE DOMAIN-CONTAINING PROTEIN"/>
    <property type="match status" value="1"/>
</dbReference>
<sequence length="294" mass="33313">MAIEDDQVNGSIVPTRTATATTSENGNFVTSSSFPAVDHNHPLYLQPTDTPGSSLISLRLTGSDNYALWSRAIRIGLLGKSKLGFVDGRFPKSRFEPELHDLWEKVNAIVLSWIMNVVRPGLLSSVLYASSAHKVWEDLKERFDKVNGSRILYLHREVHTLTQGVMTVTDYFSKLRELWDEFDALMSCPGCACPESKMYAQHFEYQRLLQLLTGLNESYSQSRSQIMMMSHLPSINRAYSMLVDQESQRNLVNMPQVAQVSKALENLAMYSNKGTNNTGSYKQKRDQVQCEYCH</sequence>
<evidence type="ECO:0000313" key="2">
    <source>
        <dbReference type="RefSeq" id="XP_016457561.2"/>
    </source>
</evidence>
<dbReference type="Proteomes" id="UP000790787">
    <property type="component" value="Chromosome 18"/>
</dbReference>
<keyword evidence="1" id="KW-1185">Reference proteome</keyword>
<name>A0A1S3YYZ1_TOBAC</name>
<gene>
    <name evidence="2" type="primary">LOC107781381</name>
</gene>
<dbReference type="RefSeq" id="XP_016457561.2">
    <property type="nucleotide sequence ID" value="XM_016602075.2"/>
</dbReference>
<dbReference type="Pfam" id="PF03732">
    <property type="entry name" value="Retrotrans_gag"/>
    <property type="match status" value="1"/>
</dbReference>
<dbReference type="KEGG" id="nta:107781381"/>
<dbReference type="InterPro" id="IPR005162">
    <property type="entry name" value="Retrotrans_gag_dom"/>
</dbReference>
<organism evidence="1 2">
    <name type="scientific">Nicotiana tabacum</name>
    <name type="common">Common tobacco</name>
    <dbReference type="NCBI Taxonomy" id="4097"/>
    <lineage>
        <taxon>Eukaryota</taxon>
        <taxon>Viridiplantae</taxon>
        <taxon>Streptophyta</taxon>
        <taxon>Embryophyta</taxon>
        <taxon>Tracheophyta</taxon>
        <taxon>Spermatophyta</taxon>
        <taxon>Magnoliopsida</taxon>
        <taxon>eudicotyledons</taxon>
        <taxon>Gunneridae</taxon>
        <taxon>Pentapetalae</taxon>
        <taxon>asterids</taxon>
        <taxon>lamiids</taxon>
        <taxon>Solanales</taxon>
        <taxon>Solanaceae</taxon>
        <taxon>Nicotianoideae</taxon>
        <taxon>Nicotianeae</taxon>
        <taxon>Nicotiana</taxon>
    </lineage>
</organism>
<dbReference type="OrthoDB" id="1304885at2759"/>
<protein>
    <submittedName>
        <fullName evidence="2">Uncharacterized protein LOC107781381</fullName>
    </submittedName>
</protein>
<evidence type="ECO:0000313" key="1">
    <source>
        <dbReference type="Proteomes" id="UP000790787"/>
    </source>
</evidence>
<accession>A0A1S3YYZ1</accession>